<gene>
    <name evidence="1" type="ORF">SAMN04488056_1392</name>
</gene>
<organism evidence="1 2">
    <name type="scientific">Cohaesibacter marisflavi</name>
    <dbReference type="NCBI Taxonomy" id="655353"/>
    <lineage>
        <taxon>Bacteria</taxon>
        <taxon>Pseudomonadati</taxon>
        <taxon>Pseudomonadota</taxon>
        <taxon>Alphaproteobacteria</taxon>
        <taxon>Hyphomicrobiales</taxon>
        <taxon>Cohaesibacteraceae</taxon>
    </lineage>
</organism>
<name>A0A1I5NPB0_9HYPH</name>
<proteinExistence type="predicted"/>
<dbReference type="EMBL" id="FOVR01000039">
    <property type="protein sequence ID" value="SFP23655.1"/>
    <property type="molecule type" value="Genomic_DNA"/>
</dbReference>
<dbReference type="AlphaFoldDB" id="A0A1I5NPB0"/>
<keyword evidence="2" id="KW-1185">Reference proteome</keyword>
<dbReference type="Proteomes" id="UP000199236">
    <property type="component" value="Unassembled WGS sequence"/>
</dbReference>
<protein>
    <submittedName>
        <fullName evidence="1">Uncharacterized protein</fullName>
    </submittedName>
</protein>
<accession>A0A1I5NPB0</accession>
<evidence type="ECO:0000313" key="2">
    <source>
        <dbReference type="Proteomes" id="UP000199236"/>
    </source>
</evidence>
<reference evidence="1 2" key="1">
    <citation type="submission" date="2016-10" db="EMBL/GenBank/DDBJ databases">
        <authorList>
            <person name="de Groot N.N."/>
        </authorList>
    </citation>
    <scope>NUCLEOTIDE SEQUENCE [LARGE SCALE GENOMIC DNA]</scope>
    <source>
        <strain evidence="1 2">CGMCC 1.9157</strain>
    </source>
</reference>
<dbReference type="RefSeq" id="WP_090075794.1">
    <property type="nucleotide sequence ID" value="NZ_FOVR01000039.1"/>
</dbReference>
<evidence type="ECO:0000313" key="1">
    <source>
        <dbReference type="EMBL" id="SFP23655.1"/>
    </source>
</evidence>
<sequence length="204" mass="23660">MTKHHFENTDCFIKHGCRISSWDVVVSSGWVPSDLIKQSKIPNYPYYISPLNGYVNHVIWGGSYSQDSYSINGKTIEAHFEILFSRHPAKLLIFSLNINDQLVVEIEKFSFHLASEFQEWAGFVQQFAVIDIQNKILMMRNDELEYILYARNHSLTKHPFEGVSDKDLCRSFSEDAVDFANSVIDCTRKPHLKSEIFPFTLEKM</sequence>
<dbReference type="STRING" id="655353.SAMN04488056_1392"/>